<feature type="binding site" evidence="9">
    <location>
        <begin position="83"/>
        <end position="84"/>
    </location>
    <ligand>
        <name>5-phospho-alpha-D-ribose 1-diphosphate</name>
        <dbReference type="ChEBI" id="CHEBI:58017"/>
    </ligand>
</feature>
<comment type="pathway">
    <text evidence="1 9">Amino-acid biosynthesis; L-tryptophan biosynthesis; L-tryptophan from chorismate: step 2/5.</text>
</comment>
<dbReference type="HAMAP" id="MF_00211">
    <property type="entry name" value="TrpD"/>
    <property type="match status" value="1"/>
</dbReference>
<evidence type="ECO:0000256" key="8">
    <source>
        <dbReference type="ARBA" id="ARBA00061188"/>
    </source>
</evidence>
<reference evidence="12" key="1">
    <citation type="submission" date="2020-09" db="EMBL/GenBank/DDBJ databases">
        <title>A novel bacterium of genus Hazenella, isolated from South China Sea.</title>
        <authorList>
            <person name="Huang H."/>
            <person name="Mo K."/>
            <person name="Hu Y."/>
        </authorList>
    </citation>
    <scope>NUCLEOTIDE SEQUENCE</scope>
    <source>
        <strain evidence="12">IB182357</strain>
    </source>
</reference>
<feature type="binding site" evidence="9">
    <location>
        <begin position="108"/>
        <end position="116"/>
    </location>
    <ligand>
        <name>5-phospho-alpha-D-ribose 1-diphosphate</name>
        <dbReference type="ChEBI" id="CHEBI:58017"/>
    </ligand>
</feature>
<evidence type="ECO:0000313" key="12">
    <source>
        <dbReference type="EMBL" id="MBD1371614.1"/>
    </source>
</evidence>
<feature type="binding site" evidence="9">
    <location>
        <begin position="90"/>
        <end position="93"/>
    </location>
    <ligand>
        <name>5-phospho-alpha-D-ribose 1-diphosphate</name>
        <dbReference type="ChEBI" id="CHEBI:58017"/>
    </ligand>
</feature>
<gene>
    <name evidence="9 12" type="primary">trpD</name>
    <name evidence="12" type="ORF">IC620_04485</name>
</gene>
<comment type="catalytic activity">
    <reaction evidence="7 9">
        <text>N-(5-phospho-beta-D-ribosyl)anthranilate + diphosphate = 5-phospho-alpha-D-ribose 1-diphosphate + anthranilate</text>
        <dbReference type="Rhea" id="RHEA:11768"/>
        <dbReference type="ChEBI" id="CHEBI:16567"/>
        <dbReference type="ChEBI" id="CHEBI:18277"/>
        <dbReference type="ChEBI" id="CHEBI:33019"/>
        <dbReference type="ChEBI" id="CHEBI:58017"/>
        <dbReference type="EC" id="2.4.2.18"/>
    </reaction>
</comment>
<feature type="binding site" evidence="9">
    <location>
        <position position="111"/>
    </location>
    <ligand>
        <name>anthranilate</name>
        <dbReference type="ChEBI" id="CHEBI:16567"/>
        <label>1</label>
    </ligand>
</feature>
<dbReference type="InterPro" id="IPR017459">
    <property type="entry name" value="Glycosyl_Trfase_fam3_N_dom"/>
</dbReference>
<evidence type="ECO:0000256" key="3">
    <source>
        <dbReference type="ARBA" id="ARBA00022676"/>
    </source>
</evidence>
<feature type="binding site" evidence="9">
    <location>
        <position position="120"/>
    </location>
    <ligand>
        <name>5-phospho-alpha-D-ribose 1-diphosphate</name>
        <dbReference type="ChEBI" id="CHEBI:58017"/>
    </ligand>
</feature>
<feature type="domain" description="Glycosyl transferase family 3 N-terminal" evidence="11">
    <location>
        <begin position="5"/>
        <end position="65"/>
    </location>
</feature>
<dbReference type="EMBL" id="JACXAH010000005">
    <property type="protein sequence ID" value="MBD1371614.1"/>
    <property type="molecule type" value="Genomic_DNA"/>
</dbReference>
<evidence type="ECO:0000256" key="9">
    <source>
        <dbReference type="HAMAP-Rule" id="MF_00211"/>
    </source>
</evidence>
<comment type="similarity">
    <text evidence="8">In the C-terminal section; belongs to the anthranilate phosphoribosyltransferase family.</text>
</comment>
<keyword evidence="2 9" id="KW-0028">Amino-acid biosynthesis</keyword>
<evidence type="ECO:0000259" key="10">
    <source>
        <dbReference type="Pfam" id="PF00591"/>
    </source>
</evidence>
<proteinExistence type="inferred from homology"/>
<dbReference type="SUPFAM" id="SSF52418">
    <property type="entry name" value="Nucleoside phosphorylase/phosphoribosyltransferase catalytic domain"/>
    <property type="match status" value="1"/>
</dbReference>
<feature type="domain" description="Glycosyl transferase family 3" evidence="10">
    <location>
        <begin position="75"/>
        <end position="323"/>
    </location>
</feature>
<comment type="subunit">
    <text evidence="9">Homodimer.</text>
</comment>
<comment type="caution">
    <text evidence="12">The sequence shown here is derived from an EMBL/GenBank/DDBJ whole genome shotgun (WGS) entry which is preliminary data.</text>
</comment>
<dbReference type="GO" id="GO:0000162">
    <property type="term" value="P:L-tryptophan biosynthetic process"/>
    <property type="evidence" value="ECO:0007669"/>
    <property type="project" value="UniProtKB-UniRule"/>
</dbReference>
<feature type="binding site" evidence="9">
    <location>
        <position position="80"/>
    </location>
    <ligand>
        <name>5-phospho-alpha-D-ribose 1-diphosphate</name>
        <dbReference type="ChEBI" id="CHEBI:58017"/>
    </ligand>
</feature>
<evidence type="ECO:0000256" key="6">
    <source>
        <dbReference type="ARBA" id="ARBA00023141"/>
    </source>
</evidence>
<dbReference type="GO" id="GO:0005829">
    <property type="term" value="C:cytosol"/>
    <property type="evidence" value="ECO:0007669"/>
    <property type="project" value="TreeGrafter"/>
</dbReference>
<evidence type="ECO:0000256" key="2">
    <source>
        <dbReference type="ARBA" id="ARBA00022605"/>
    </source>
</evidence>
<dbReference type="InterPro" id="IPR000312">
    <property type="entry name" value="Glycosyl_Trfase_fam3"/>
</dbReference>
<feature type="binding site" evidence="9">
    <location>
        <position position="226"/>
    </location>
    <ligand>
        <name>Mg(2+)</name>
        <dbReference type="ChEBI" id="CHEBI:18420"/>
        <label>2</label>
    </ligand>
</feature>
<dbReference type="FunFam" id="3.40.1030.10:FF:000002">
    <property type="entry name" value="Anthranilate phosphoribosyltransferase"/>
    <property type="match status" value="1"/>
</dbReference>
<accession>A0A926N5B4</accession>
<dbReference type="InterPro" id="IPR035902">
    <property type="entry name" value="Nuc_phospho_transferase"/>
</dbReference>
<feature type="binding site" evidence="9">
    <location>
        <position position="88"/>
    </location>
    <ligand>
        <name>5-phospho-alpha-D-ribose 1-diphosphate</name>
        <dbReference type="ChEBI" id="CHEBI:58017"/>
    </ligand>
</feature>
<feature type="binding site" evidence="9">
    <location>
        <position position="166"/>
    </location>
    <ligand>
        <name>anthranilate</name>
        <dbReference type="ChEBI" id="CHEBI:16567"/>
        <label>2</label>
    </ligand>
</feature>
<feature type="binding site" evidence="9">
    <location>
        <position position="80"/>
    </location>
    <ligand>
        <name>anthranilate</name>
        <dbReference type="ChEBI" id="CHEBI:16567"/>
        <label>1</label>
    </ligand>
</feature>
<comment type="similarity">
    <text evidence="9">Belongs to the anthranilate phosphoribosyltransferase family.</text>
</comment>
<dbReference type="Gene3D" id="1.20.970.10">
    <property type="entry name" value="Transferase, Pyrimidine Nucleoside Phosphorylase, Chain C"/>
    <property type="match status" value="1"/>
</dbReference>
<keyword evidence="13" id="KW-1185">Reference proteome</keyword>
<evidence type="ECO:0000256" key="1">
    <source>
        <dbReference type="ARBA" id="ARBA00004907"/>
    </source>
</evidence>
<dbReference type="GO" id="GO:0004048">
    <property type="term" value="F:anthranilate phosphoribosyltransferase activity"/>
    <property type="evidence" value="ECO:0007669"/>
    <property type="project" value="UniProtKB-UniRule"/>
</dbReference>
<feature type="binding site" evidence="9">
    <location>
        <position position="225"/>
    </location>
    <ligand>
        <name>Mg(2+)</name>
        <dbReference type="ChEBI" id="CHEBI:18420"/>
        <label>2</label>
    </ligand>
</feature>
<keyword evidence="9" id="KW-0479">Metal-binding</keyword>
<dbReference type="PANTHER" id="PTHR43285">
    <property type="entry name" value="ANTHRANILATE PHOSPHORIBOSYLTRANSFERASE"/>
    <property type="match status" value="1"/>
</dbReference>
<dbReference type="EC" id="2.4.2.18" evidence="9"/>
<dbReference type="InterPro" id="IPR036320">
    <property type="entry name" value="Glycosyl_Trfase_fam3_N_dom_sf"/>
</dbReference>
<dbReference type="Pfam" id="PF02885">
    <property type="entry name" value="Glycos_trans_3N"/>
    <property type="match status" value="1"/>
</dbReference>
<evidence type="ECO:0000313" key="13">
    <source>
        <dbReference type="Proteomes" id="UP000661691"/>
    </source>
</evidence>
<dbReference type="NCBIfam" id="TIGR01245">
    <property type="entry name" value="trpD"/>
    <property type="match status" value="1"/>
</dbReference>
<evidence type="ECO:0000256" key="7">
    <source>
        <dbReference type="ARBA" id="ARBA00052328"/>
    </source>
</evidence>
<keyword evidence="3 9" id="KW-0328">Glycosyltransferase</keyword>
<dbReference type="SUPFAM" id="SSF47648">
    <property type="entry name" value="Nucleoside phosphorylase/phosphoribosyltransferase N-terminal domain"/>
    <property type="match status" value="1"/>
</dbReference>
<keyword evidence="4 9" id="KW-0808">Transferase</keyword>
<dbReference type="PANTHER" id="PTHR43285:SF2">
    <property type="entry name" value="ANTHRANILATE PHOSPHORIBOSYLTRANSFERASE"/>
    <property type="match status" value="1"/>
</dbReference>
<organism evidence="12 13">
    <name type="scientific">Polycladospora coralii</name>
    <dbReference type="NCBI Taxonomy" id="2771432"/>
    <lineage>
        <taxon>Bacteria</taxon>
        <taxon>Bacillati</taxon>
        <taxon>Bacillota</taxon>
        <taxon>Bacilli</taxon>
        <taxon>Bacillales</taxon>
        <taxon>Thermoactinomycetaceae</taxon>
        <taxon>Polycladospora</taxon>
    </lineage>
</organism>
<dbReference type="Gene3D" id="3.40.1030.10">
    <property type="entry name" value="Nucleoside phosphorylase/phosphoribosyltransferase catalytic domain"/>
    <property type="match status" value="1"/>
</dbReference>
<dbReference type="RefSeq" id="WP_191141646.1">
    <property type="nucleotide sequence ID" value="NZ_JACXAH010000005.1"/>
</dbReference>
<keyword evidence="6 9" id="KW-0057">Aromatic amino acid biosynthesis</keyword>
<evidence type="ECO:0000259" key="11">
    <source>
        <dbReference type="Pfam" id="PF02885"/>
    </source>
</evidence>
<dbReference type="Proteomes" id="UP000661691">
    <property type="component" value="Unassembled WGS sequence"/>
</dbReference>
<comment type="cofactor">
    <cofactor evidence="9">
        <name>Mg(2+)</name>
        <dbReference type="ChEBI" id="CHEBI:18420"/>
    </cofactor>
    <text evidence="9">Binds 2 magnesium ions per monomer.</text>
</comment>
<dbReference type="GO" id="GO:0000287">
    <property type="term" value="F:magnesium ion binding"/>
    <property type="evidence" value="ECO:0007669"/>
    <property type="project" value="UniProtKB-UniRule"/>
</dbReference>
<comment type="caution">
    <text evidence="9">Lacks conserved residue(s) required for the propagation of feature annotation.</text>
</comment>
<feature type="binding site" evidence="9">
    <location>
        <position position="226"/>
    </location>
    <ligand>
        <name>Mg(2+)</name>
        <dbReference type="ChEBI" id="CHEBI:18420"/>
        <label>1</label>
    </ligand>
</feature>
<evidence type="ECO:0000256" key="5">
    <source>
        <dbReference type="ARBA" id="ARBA00022822"/>
    </source>
</evidence>
<name>A0A926N5B4_9BACL</name>
<sequence>MIQTTLQKIIAGTDLSRSEARDLMDQMMTGTFTTAQIAALLTALRMKGEAVSELVGFAQSMRTHALRVHHDYPLAVDTCGTGGDGGKTFNISTASAFVAAAAGVPVAKHGNRAISSKSGSADVLEALGMNIQLNADEAQALLRHTGLCFLFAPLFHQSMRHVMPTRKEMGIRTCFNLLGPMVNPAGVNTQLLGVYDIALTEQVALVLRELGVDRAIVVAGYDGLDEISISAPTRISEVKEGKVFSYDITPEQFGIDRTPVAAIEGGSAEVNARIIRKIVNNEKGAMQDVVVLNAAATIYVAGHANDLAQGVKMAREAIHSGKAKQKLTDVINGSQGVRDVS</sequence>
<comment type="function">
    <text evidence="9">Catalyzes the transfer of the phosphoribosyl group of 5-phosphorylribose-1-pyrophosphate (PRPP) to anthranilate to yield N-(5'-phosphoribosyl)-anthranilate (PRA).</text>
</comment>
<keyword evidence="9" id="KW-0460">Magnesium</keyword>
<feature type="binding site" evidence="9">
    <location>
        <position position="92"/>
    </location>
    <ligand>
        <name>Mg(2+)</name>
        <dbReference type="ChEBI" id="CHEBI:18420"/>
        <label>1</label>
    </ligand>
</feature>
<evidence type="ECO:0000256" key="4">
    <source>
        <dbReference type="ARBA" id="ARBA00022679"/>
    </source>
</evidence>
<dbReference type="Pfam" id="PF00591">
    <property type="entry name" value="Glycos_transf_3"/>
    <property type="match status" value="1"/>
</dbReference>
<keyword evidence="5 9" id="KW-0822">Tryptophan biosynthesis</keyword>
<protein>
    <recommendedName>
        <fullName evidence="9">Anthranilate phosphoribosyltransferase</fullName>
        <ecNumber evidence="9">2.4.2.18</ecNumber>
    </recommendedName>
</protein>
<dbReference type="AlphaFoldDB" id="A0A926N5B4"/>
<dbReference type="InterPro" id="IPR005940">
    <property type="entry name" value="Anthranilate_Pribosyl_Tfrase"/>
</dbReference>